<comment type="function">
    <text evidence="2">Pyridoxal 5'-phosphate (PLP)-binding protein, which is involved in PLP homeostasis.</text>
</comment>
<accession>A0ABN0NZE5</accession>
<dbReference type="EMBL" id="AWVH01000025">
    <property type="protein sequence ID" value="ERJ93422.1"/>
    <property type="molecule type" value="Genomic_DNA"/>
</dbReference>
<dbReference type="PANTHER" id="PTHR10146:SF14">
    <property type="entry name" value="PYRIDOXAL PHOSPHATE HOMEOSTASIS PROTEIN"/>
    <property type="match status" value="1"/>
</dbReference>
<comment type="similarity">
    <text evidence="2 3">Belongs to the pyridoxal phosphate-binding protein YggS/PROSC family.</text>
</comment>
<evidence type="ECO:0000259" key="4">
    <source>
        <dbReference type="Pfam" id="PF01168"/>
    </source>
</evidence>
<proteinExistence type="inferred from homology"/>
<name>A0ABN0NZE5_TRELE</name>
<organism evidence="5 6">
    <name type="scientific">Treponema lecithinolyticum ATCC 700332</name>
    <dbReference type="NCBI Taxonomy" id="1321815"/>
    <lineage>
        <taxon>Bacteria</taxon>
        <taxon>Pseudomonadati</taxon>
        <taxon>Spirochaetota</taxon>
        <taxon>Spirochaetia</taxon>
        <taxon>Spirochaetales</taxon>
        <taxon>Treponemataceae</taxon>
        <taxon>Treponema</taxon>
    </lineage>
</organism>
<evidence type="ECO:0000256" key="1">
    <source>
        <dbReference type="ARBA" id="ARBA00022898"/>
    </source>
</evidence>
<feature type="modified residue" description="N6-(pyridoxal phosphate)lysine" evidence="2">
    <location>
        <position position="41"/>
    </location>
</feature>
<keyword evidence="1 2" id="KW-0663">Pyridoxal phosphate</keyword>
<feature type="domain" description="Alanine racemase N-terminal" evidence="4">
    <location>
        <begin position="6"/>
        <end position="243"/>
    </location>
</feature>
<comment type="caution">
    <text evidence="5">The sequence shown here is derived from an EMBL/GenBank/DDBJ whole genome shotgun (WGS) entry which is preliminary data.</text>
</comment>
<dbReference type="InterPro" id="IPR011078">
    <property type="entry name" value="PyrdxlP_homeostasis"/>
</dbReference>
<dbReference type="CDD" id="cd00635">
    <property type="entry name" value="PLPDE_III_YBL036c_like"/>
    <property type="match status" value="1"/>
</dbReference>
<evidence type="ECO:0000256" key="2">
    <source>
        <dbReference type="HAMAP-Rule" id="MF_02087"/>
    </source>
</evidence>
<protein>
    <recommendedName>
        <fullName evidence="2">Pyridoxal phosphate homeostasis protein</fullName>
        <shortName evidence="2">PLP homeostasis protein</shortName>
    </recommendedName>
</protein>
<reference evidence="5 6" key="1">
    <citation type="submission" date="2013-08" db="EMBL/GenBank/DDBJ databases">
        <authorList>
            <person name="Weinstock G."/>
            <person name="Sodergren E."/>
            <person name="Wylie T."/>
            <person name="Fulton L."/>
            <person name="Fulton R."/>
            <person name="Fronick C."/>
            <person name="O'Laughlin M."/>
            <person name="Godfrey J."/>
            <person name="Miner T."/>
            <person name="Herter B."/>
            <person name="Appelbaum E."/>
            <person name="Cordes M."/>
            <person name="Lek S."/>
            <person name="Wollam A."/>
            <person name="Pepin K.H."/>
            <person name="Palsikar V.B."/>
            <person name="Mitreva M."/>
            <person name="Wilson R.K."/>
        </authorList>
    </citation>
    <scope>NUCLEOTIDE SEQUENCE [LARGE SCALE GENOMIC DNA]</scope>
    <source>
        <strain evidence="5 6">ATCC 700332</strain>
    </source>
</reference>
<sequence length="244" mass="27925">MSTFDDNAIKHNIEKIRERIEKAAGRSDRKAENIALMAVSKFHSFEEIQSAYRAGIRLFGENRVQEAVCKFANMRQTLEQSELHMIGTLQRNKVKDIVPLVSCIQSVDRIELLDEIAKQLHKDKSTNTEQTQMQTLKLLFEIHTGEKSKAGFANEDDTVRALEHAEKLKLQVTGFMTMAPFTEDRTQIRKSFASLRELSERMQKRFPFFCFTELSMGMSSDFEIAVEEGSTMVRVGTSIFGTRT</sequence>
<dbReference type="Gene3D" id="3.20.20.10">
    <property type="entry name" value="Alanine racemase"/>
    <property type="match status" value="1"/>
</dbReference>
<evidence type="ECO:0000256" key="3">
    <source>
        <dbReference type="RuleBase" id="RU004514"/>
    </source>
</evidence>
<dbReference type="SUPFAM" id="SSF51419">
    <property type="entry name" value="PLP-binding barrel"/>
    <property type="match status" value="1"/>
</dbReference>
<dbReference type="Pfam" id="PF01168">
    <property type="entry name" value="Ala_racemase_N"/>
    <property type="match status" value="1"/>
</dbReference>
<evidence type="ECO:0000313" key="5">
    <source>
        <dbReference type="EMBL" id="ERJ93422.1"/>
    </source>
</evidence>
<dbReference type="InterPro" id="IPR029066">
    <property type="entry name" value="PLP-binding_barrel"/>
</dbReference>
<dbReference type="PIRSF" id="PIRSF004848">
    <property type="entry name" value="YBL036c_PLPDEIII"/>
    <property type="match status" value="1"/>
</dbReference>
<keyword evidence="6" id="KW-1185">Reference proteome</keyword>
<dbReference type="PANTHER" id="PTHR10146">
    <property type="entry name" value="PROLINE SYNTHETASE CO-TRANSCRIBED BACTERIAL HOMOLOG PROTEIN"/>
    <property type="match status" value="1"/>
</dbReference>
<dbReference type="Proteomes" id="UP000016649">
    <property type="component" value="Unassembled WGS sequence"/>
</dbReference>
<dbReference type="InterPro" id="IPR001608">
    <property type="entry name" value="Ala_racemase_N"/>
</dbReference>
<dbReference type="RefSeq" id="WP_021687106.1">
    <property type="nucleotide sequence ID" value="NZ_KI260564.1"/>
</dbReference>
<gene>
    <name evidence="5" type="ORF">HMPREF9193_00888</name>
</gene>
<dbReference type="HAMAP" id="MF_02087">
    <property type="entry name" value="PLP_homeostasis"/>
    <property type="match status" value="1"/>
</dbReference>
<evidence type="ECO:0000313" key="6">
    <source>
        <dbReference type="Proteomes" id="UP000016649"/>
    </source>
</evidence>
<dbReference type="NCBIfam" id="TIGR00044">
    <property type="entry name" value="YggS family pyridoxal phosphate-dependent enzyme"/>
    <property type="match status" value="1"/>
</dbReference>